<gene>
    <name evidence="2" type="ORF">IEQ34_021340</name>
</gene>
<dbReference type="EMBL" id="JAGFBR010000018">
    <property type="protein sequence ID" value="KAH0450648.1"/>
    <property type="molecule type" value="Genomic_DNA"/>
</dbReference>
<sequence>MRIPSSDGAIRPSPSVLNSVKASSMDATYSSVRSFSSSGTLDDWRASARTNSMSSPADLSPILLANGLHRAFQSTAPARTPAPIRQSSSDTCAGSNLRPRTTPVLFRVRDQPVPQICTFQDFTSCCKPSIKSYPSTSTYQPLKQQLADKSSVVFRPPRLPEERARHGSEIVDRSCNPGQAHAPASSVHEHTPPAPCASSRALCGHRSCELDEWVVNQDKERNKENAIGSANNKDINIYVATIIEMEVRKYPPNFTYYNNLNAGKKKAIVLLDEEDGWNESRRSDVCMISCNASSLWIKLLRMLEEVCGCAHIDVYAMDFNLV</sequence>
<evidence type="ECO:0000313" key="3">
    <source>
        <dbReference type="Proteomes" id="UP000775213"/>
    </source>
</evidence>
<feature type="compositionally biased region" description="Polar residues" evidence="1">
    <location>
        <begin position="85"/>
        <end position="94"/>
    </location>
</feature>
<feature type="region of interest" description="Disordered" evidence="1">
    <location>
        <begin position="76"/>
        <end position="98"/>
    </location>
</feature>
<dbReference type="Proteomes" id="UP000775213">
    <property type="component" value="Unassembled WGS sequence"/>
</dbReference>
<keyword evidence="3" id="KW-1185">Reference proteome</keyword>
<feature type="region of interest" description="Disordered" evidence="1">
    <location>
        <begin position="171"/>
        <end position="193"/>
    </location>
</feature>
<name>A0AAV7G5L5_DENCH</name>
<protein>
    <submittedName>
        <fullName evidence="2">Uncharacterized protein</fullName>
    </submittedName>
</protein>
<dbReference type="AlphaFoldDB" id="A0AAV7G5L5"/>
<reference evidence="2 3" key="1">
    <citation type="journal article" date="2021" name="Hortic Res">
        <title>Chromosome-scale assembly of the Dendrobium chrysotoxum genome enhances the understanding of orchid evolution.</title>
        <authorList>
            <person name="Zhang Y."/>
            <person name="Zhang G.Q."/>
            <person name="Zhang D."/>
            <person name="Liu X.D."/>
            <person name="Xu X.Y."/>
            <person name="Sun W.H."/>
            <person name="Yu X."/>
            <person name="Zhu X."/>
            <person name="Wang Z.W."/>
            <person name="Zhao X."/>
            <person name="Zhong W.Y."/>
            <person name="Chen H."/>
            <person name="Yin W.L."/>
            <person name="Huang T."/>
            <person name="Niu S.C."/>
            <person name="Liu Z.J."/>
        </authorList>
    </citation>
    <scope>NUCLEOTIDE SEQUENCE [LARGE SCALE GENOMIC DNA]</scope>
    <source>
        <strain evidence="2">Lindl</strain>
    </source>
</reference>
<accession>A0AAV7G5L5</accession>
<evidence type="ECO:0000313" key="2">
    <source>
        <dbReference type="EMBL" id="KAH0450648.1"/>
    </source>
</evidence>
<comment type="caution">
    <text evidence="2">The sequence shown here is derived from an EMBL/GenBank/DDBJ whole genome shotgun (WGS) entry which is preliminary data.</text>
</comment>
<proteinExistence type="predicted"/>
<organism evidence="2 3">
    <name type="scientific">Dendrobium chrysotoxum</name>
    <name type="common">Orchid</name>
    <dbReference type="NCBI Taxonomy" id="161865"/>
    <lineage>
        <taxon>Eukaryota</taxon>
        <taxon>Viridiplantae</taxon>
        <taxon>Streptophyta</taxon>
        <taxon>Embryophyta</taxon>
        <taxon>Tracheophyta</taxon>
        <taxon>Spermatophyta</taxon>
        <taxon>Magnoliopsida</taxon>
        <taxon>Liliopsida</taxon>
        <taxon>Asparagales</taxon>
        <taxon>Orchidaceae</taxon>
        <taxon>Epidendroideae</taxon>
        <taxon>Malaxideae</taxon>
        <taxon>Dendrobiinae</taxon>
        <taxon>Dendrobium</taxon>
    </lineage>
</organism>
<evidence type="ECO:0000256" key="1">
    <source>
        <dbReference type="SAM" id="MobiDB-lite"/>
    </source>
</evidence>